<protein>
    <submittedName>
        <fullName evidence="1">Uncharacterized protein</fullName>
    </submittedName>
</protein>
<accession>J9G047</accession>
<dbReference type="AlphaFoldDB" id="J9G047"/>
<gene>
    <name evidence="1" type="ORF">EVA_11305</name>
</gene>
<proteinExistence type="predicted"/>
<organism evidence="1">
    <name type="scientific">gut metagenome</name>
    <dbReference type="NCBI Taxonomy" id="749906"/>
    <lineage>
        <taxon>unclassified sequences</taxon>
        <taxon>metagenomes</taxon>
        <taxon>organismal metagenomes</taxon>
    </lineage>
</organism>
<comment type="caution">
    <text evidence="1">The sequence shown here is derived from an EMBL/GenBank/DDBJ whole genome shotgun (WGS) entry which is preliminary data.</text>
</comment>
<evidence type="ECO:0000313" key="1">
    <source>
        <dbReference type="EMBL" id="EJX00587.1"/>
    </source>
</evidence>
<reference evidence="1" key="1">
    <citation type="journal article" date="2012" name="PLoS ONE">
        <title>Gene sets for utilization of primary and secondary nutrition supplies in the distal gut of endangered iberian lynx.</title>
        <authorList>
            <person name="Alcaide M."/>
            <person name="Messina E."/>
            <person name="Richter M."/>
            <person name="Bargiela R."/>
            <person name="Peplies J."/>
            <person name="Huws S.A."/>
            <person name="Newbold C.J."/>
            <person name="Golyshin P.N."/>
            <person name="Simon M.A."/>
            <person name="Lopez G."/>
            <person name="Yakimov M.M."/>
            <person name="Ferrer M."/>
        </authorList>
    </citation>
    <scope>NUCLEOTIDE SEQUENCE</scope>
</reference>
<dbReference type="EMBL" id="AMCI01003316">
    <property type="protein sequence ID" value="EJX00587.1"/>
    <property type="molecule type" value="Genomic_DNA"/>
</dbReference>
<sequence length="350" mass="39245">MRIPLSNLPGDIRFTLGRCAPKSLPSFLLDIDFALSPVGQLTVLTALAIQTAHAIHHFHPDITACFPKTKHRPGARRIHAGPHPRIQRLLKRKPVGQPAEQVLRTTTTAAGCGRCLHRLLNLPAKEHHLTPQVVLQTPAHKRIKRGVPAAAVRHIQHTPLEPGNHRGAIRQILVHPVLRQHRLLHALLSQLQSQPAGLGTVNLPACPAKAVDVRTQLLVKLRSIGTIHRHLRSDFALGNGAEVDTRQRSVRQHPAEILLALEDGGRRIPVEPHAHLLRDRCRTHTRLAVAVARVERQTHNLKLLPAARTAPERVKLVNLVQLRIEEMPVRLRHAHHKRRIRHVRINLLNH</sequence>
<name>J9G047_9ZZZZ</name>